<dbReference type="InterPro" id="IPR036412">
    <property type="entry name" value="HAD-like_sf"/>
</dbReference>
<sequence length="281" mass="30563">MGQMEAERIDQIPVGQRVTLRRRLPDGAAGDVVGTVVAHDPEGVTLHTMRRGEVRVAYAEVVVHRVVRPVPWRIGAFLRRAGVAVLDLDGVLRTFDTSGELARVESELGLDVGAVIELAFALPEAAAMVTGRSTHAHWMAAVRARLLADAHAEEAVERLIAVWREDRGTPMGATVALVDSLVAAGTPTFVFTNGTDRVPEELEHMGLGRLVPMLINTHDMGRAKPAPQAFALAHAEVERRVGRVVDRAQVHFTDDRPGNVEAAREFGWQGRVFTPPAPGQW</sequence>
<name>A0A345NPH2_9MICO</name>
<dbReference type="EMBL" id="CP031229">
    <property type="protein sequence ID" value="AXH96930.1"/>
    <property type="molecule type" value="Genomic_DNA"/>
</dbReference>
<dbReference type="KEGG" id="orn:DV701_13105"/>
<evidence type="ECO:0000313" key="3">
    <source>
        <dbReference type="Proteomes" id="UP000253790"/>
    </source>
</evidence>
<dbReference type="InterPro" id="IPR023214">
    <property type="entry name" value="HAD_sf"/>
</dbReference>
<reference evidence="2 3" key="1">
    <citation type="submission" date="2018-07" db="EMBL/GenBank/DDBJ databases">
        <title>Complete genome sequencing of Ornithinimicrobium sp. AMA3305.</title>
        <authorList>
            <person name="Bae J.-W."/>
        </authorList>
    </citation>
    <scope>NUCLEOTIDE SEQUENCE [LARGE SCALE GENOMIC DNA]</scope>
    <source>
        <strain evidence="2 3">AMA3305</strain>
    </source>
</reference>
<dbReference type="Pfam" id="PF00702">
    <property type="entry name" value="Hydrolase"/>
    <property type="match status" value="1"/>
</dbReference>
<dbReference type="Proteomes" id="UP000253790">
    <property type="component" value="Chromosome"/>
</dbReference>
<evidence type="ECO:0000259" key="1">
    <source>
        <dbReference type="Pfam" id="PF24551"/>
    </source>
</evidence>
<gene>
    <name evidence="2" type="ORF">DV701_13105</name>
</gene>
<accession>A0A345NPH2</accession>
<protein>
    <recommendedName>
        <fullName evidence="1">Histone acetyltransferase Rv0428c-like SH3 domain-containing protein</fullName>
    </recommendedName>
</protein>
<dbReference type="OrthoDB" id="9797415at2"/>
<dbReference type="SUPFAM" id="SSF56784">
    <property type="entry name" value="HAD-like"/>
    <property type="match status" value="1"/>
</dbReference>
<feature type="domain" description="Histone acetyltransferase Rv0428c-like SH3" evidence="1">
    <location>
        <begin position="12"/>
        <end position="65"/>
    </location>
</feature>
<evidence type="ECO:0000313" key="2">
    <source>
        <dbReference type="EMBL" id="AXH96930.1"/>
    </source>
</evidence>
<dbReference type="Pfam" id="PF24551">
    <property type="entry name" value="SH3_Rv0428c"/>
    <property type="match status" value="1"/>
</dbReference>
<keyword evidence="3" id="KW-1185">Reference proteome</keyword>
<proteinExistence type="predicted"/>
<dbReference type="AlphaFoldDB" id="A0A345NPH2"/>
<dbReference type="InterPro" id="IPR056934">
    <property type="entry name" value="SH3_Rv0428c"/>
</dbReference>
<organism evidence="2 3">
    <name type="scientific">Ornithinimicrobium avium</name>
    <dbReference type="NCBI Taxonomy" id="2283195"/>
    <lineage>
        <taxon>Bacteria</taxon>
        <taxon>Bacillati</taxon>
        <taxon>Actinomycetota</taxon>
        <taxon>Actinomycetes</taxon>
        <taxon>Micrococcales</taxon>
        <taxon>Ornithinimicrobiaceae</taxon>
        <taxon>Ornithinimicrobium</taxon>
    </lineage>
</organism>
<dbReference type="Gene3D" id="3.40.50.1000">
    <property type="entry name" value="HAD superfamily/HAD-like"/>
    <property type="match status" value="1"/>
</dbReference>